<reference evidence="3" key="1">
    <citation type="submission" date="2017-02" db="EMBL/GenBank/DDBJ databases">
        <title>Tessaracoccus aquaemaris sp. nov., isolated from the intestine of a Korean rockfish, Sebastes schlegelii, in a marine aquaculture pond.</title>
        <authorList>
            <person name="Tak E.J."/>
            <person name="Bae J.-W."/>
        </authorList>
    </citation>
    <scope>NUCLEOTIDE SEQUENCE [LARGE SCALE GENOMIC DNA]</scope>
    <source>
        <strain evidence="3">NSG39</strain>
    </source>
</reference>
<evidence type="ECO:0008006" key="4">
    <source>
        <dbReference type="Google" id="ProtNLM"/>
    </source>
</evidence>
<dbReference type="STRING" id="1332264.BW730_16075"/>
<keyword evidence="3" id="KW-1185">Reference proteome</keyword>
<dbReference type="PANTHER" id="PTHR37422:SF13">
    <property type="entry name" value="LIPOPOLYSACCHARIDE BIOSYNTHESIS PROTEIN PA4999-RELATED"/>
    <property type="match status" value="1"/>
</dbReference>
<feature type="transmembrane region" description="Helical" evidence="1">
    <location>
        <begin position="39"/>
        <end position="68"/>
    </location>
</feature>
<dbReference type="EMBL" id="CP019606">
    <property type="protein sequence ID" value="AQP48796.1"/>
    <property type="molecule type" value="Genomic_DNA"/>
</dbReference>
<dbReference type="OrthoDB" id="3725511at2"/>
<keyword evidence="1" id="KW-0472">Membrane</keyword>
<gene>
    <name evidence="2" type="ORF">BW730_16075</name>
</gene>
<feature type="transmembrane region" description="Helical" evidence="1">
    <location>
        <begin position="106"/>
        <end position="125"/>
    </location>
</feature>
<dbReference type="InterPro" id="IPR051533">
    <property type="entry name" value="WaaL-like"/>
</dbReference>
<evidence type="ECO:0000256" key="1">
    <source>
        <dbReference type="SAM" id="Phobius"/>
    </source>
</evidence>
<protein>
    <recommendedName>
        <fullName evidence="4">O-antigen polymerase</fullName>
    </recommendedName>
</protein>
<feature type="transmembrane region" description="Helical" evidence="1">
    <location>
        <begin position="232"/>
        <end position="250"/>
    </location>
</feature>
<feature type="transmembrane region" description="Helical" evidence="1">
    <location>
        <begin position="322"/>
        <end position="339"/>
    </location>
</feature>
<dbReference type="KEGG" id="tes:BW730_16075"/>
<evidence type="ECO:0000313" key="3">
    <source>
        <dbReference type="Proteomes" id="UP000188145"/>
    </source>
</evidence>
<accession>A0A1Q2CRQ2</accession>
<dbReference type="Proteomes" id="UP000188145">
    <property type="component" value="Chromosome"/>
</dbReference>
<dbReference type="AlphaFoldDB" id="A0A1Q2CRQ2"/>
<organism evidence="2 3">
    <name type="scientific">Tessaracoccus aquimaris</name>
    <dbReference type="NCBI Taxonomy" id="1332264"/>
    <lineage>
        <taxon>Bacteria</taxon>
        <taxon>Bacillati</taxon>
        <taxon>Actinomycetota</taxon>
        <taxon>Actinomycetes</taxon>
        <taxon>Propionibacteriales</taxon>
        <taxon>Propionibacteriaceae</taxon>
        <taxon>Tessaracoccus</taxon>
    </lineage>
</organism>
<keyword evidence="1" id="KW-1133">Transmembrane helix</keyword>
<feature type="transmembrane region" description="Helical" evidence="1">
    <location>
        <begin position="351"/>
        <end position="371"/>
    </location>
</feature>
<dbReference type="PANTHER" id="PTHR37422">
    <property type="entry name" value="TEICHURONIC ACID BIOSYNTHESIS PROTEIN TUAE"/>
    <property type="match status" value="1"/>
</dbReference>
<proteinExistence type="predicted"/>
<dbReference type="RefSeq" id="WP_077687144.1">
    <property type="nucleotide sequence ID" value="NZ_CP019606.1"/>
</dbReference>
<name>A0A1Q2CRQ2_9ACTN</name>
<sequence>MRAPLQPIAAVLLFLMPLASALGSVITIGGLAVSRPLAGVLLLVALTMLGRWGIAASISVALGTVWLVPGLLGMGENDAIRPLLSVVLGIATLVSFLLVARQPRDVRVLVWGWAFAWVIAVLPGLREILTGQRMPNYLESSSPYIRLASKDAASFFVNPNLFALFLGASMLVLLMGAELERGRRRWVLVVMALANPFLIHFTGSRIIQAVTLLVAAWYVLRALRSDLARRRILAIGGAVVVLGVAVFAVLPGSQAALATYLKGSGFTRINLYLNGLWMFGSTGGVGVGPGGFERVILSGEAPLETGGANNPHSGVVELMSDYGSVVSACMAALFIALFIKMAPSFWRRFAVGRHAVWGQALAMAAFTFPVVSFANSVFFDSPIVWLYAASLLVFVQRFLDERATMLPAVVRAPLPALPLRMRSLRRLRRAEARGVSPAGR</sequence>
<evidence type="ECO:0000313" key="2">
    <source>
        <dbReference type="EMBL" id="AQP48796.1"/>
    </source>
</evidence>
<feature type="transmembrane region" description="Helical" evidence="1">
    <location>
        <begin position="80"/>
        <end position="100"/>
    </location>
</feature>
<feature type="transmembrane region" description="Helical" evidence="1">
    <location>
        <begin position="197"/>
        <end position="220"/>
    </location>
</feature>
<keyword evidence="1" id="KW-0812">Transmembrane</keyword>
<feature type="transmembrane region" description="Helical" evidence="1">
    <location>
        <begin position="377"/>
        <end position="395"/>
    </location>
</feature>
<feature type="transmembrane region" description="Helical" evidence="1">
    <location>
        <begin position="155"/>
        <end position="177"/>
    </location>
</feature>